<dbReference type="InterPro" id="IPR035992">
    <property type="entry name" value="Ricin_B-like_lectins"/>
</dbReference>
<evidence type="ECO:0000259" key="3">
    <source>
        <dbReference type="Pfam" id="PF00652"/>
    </source>
</evidence>
<evidence type="ECO:0000256" key="1">
    <source>
        <dbReference type="SAM" id="MobiDB-lite"/>
    </source>
</evidence>
<dbReference type="AlphaFoldDB" id="A0A7H0IN81"/>
<dbReference type="CDD" id="cd00161">
    <property type="entry name" value="beta-trefoil_Ricin-like"/>
    <property type="match status" value="1"/>
</dbReference>
<feature type="region of interest" description="Disordered" evidence="1">
    <location>
        <begin position="64"/>
        <end position="99"/>
    </location>
</feature>
<dbReference type="RefSeq" id="WP_187751172.1">
    <property type="nucleotide sequence ID" value="NZ_CP060828.1"/>
</dbReference>
<name>A0A7H0IN81_9ACTN</name>
<keyword evidence="4" id="KW-0430">Lectin</keyword>
<evidence type="ECO:0000313" key="4">
    <source>
        <dbReference type="EMBL" id="QNP74247.1"/>
    </source>
</evidence>
<feature type="compositionally biased region" description="Basic and acidic residues" evidence="1">
    <location>
        <begin position="1"/>
        <end position="12"/>
    </location>
</feature>
<feature type="region of interest" description="Disordered" evidence="1">
    <location>
        <begin position="1"/>
        <end position="20"/>
    </location>
</feature>
<evidence type="ECO:0000256" key="2">
    <source>
        <dbReference type="SAM" id="Phobius"/>
    </source>
</evidence>
<dbReference type="Gene3D" id="2.80.10.50">
    <property type="match status" value="1"/>
</dbReference>
<feature type="transmembrane region" description="Helical" evidence="2">
    <location>
        <begin position="35"/>
        <end position="57"/>
    </location>
</feature>
<dbReference type="GO" id="GO:0030246">
    <property type="term" value="F:carbohydrate binding"/>
    <property type="evidence" value="ECO:0007669"/>
    <property type="project" value="UniProtKB-KW"/>
</dbReference>
<reference evidence="4 5" key="1">
    <citation type="submission" date="2020-08" db="EMBL/GenBank/DDBJ databases">
        <title>A novel species.</title>
        <authorList>
            <person name="Gao J."/>
        </authorList>
    </citation>
    <scope>NUCLEOTIDE SEQUENCE [LARGE SCALE GENOMIC DNA]</scope>
    <source>
        <strain evidence="4 5">CRXT-G-22</strain>
    </source>
</reference>
<dbReference type="InterPro" id="IPR000772">
    <property type="entry name" value="Ricin_B_lectin"/>
</dbReference>
<accession>A0A7H0IN81</accession>
<sequence>MTAGDDGPRGDVYRGPAARQHGDGNLQINVHEHRAGILAACAVALVCVATVIAVLVAGDPGTGAAGPASVTPTPTPAPATNPATDPAPGAGGGTDRSGLTGRLVNDGSGLCLTAPGTEDDVPVQDTCTGTPDRTWTLAAQDTAARTVRNARSGRCLAVAGTENFAPARQLDCAVRPDAQHWELLWGTGRHAGHFMLRSTRNAKCLAAPGAEPARPAVQTSCGEDYADKWWHIAAR</sequence>
<keyword evidence="2" id="KW-0472">Membrane</keyword>
<keyword evidence="2" id="KW-0812">Transmembrane</keyword>
<dbReference type="PROSITE" id="PS50231">
    <property type="entry name" value="RICIN_B_LECTIN"/>
    <property type="match status" value="1"/>
</dbReference>
<protein>
    <submittedName>
        <fullName evidence="4">Ricin-type beta-trefoil lectin domain protein</fullName>
    </submittedName>
</protein>
<dbReference type="Pfam" id="PF00652">
    <property type="entry name" value="Ricin_B_lectin"/>
    <property type="match status" value="1"/>
</dbReference>
<evidence type="ECO:0000313" key="5">
    <source>
        <dbReference type="Proteomes" id="UP000516052"/>
    </source>
</evidence>
<feature type="domain" description="Ricin B lectin" evidence="3">
    <location>
        <begin position="100"/>
        <end position="224"/>
    </location>
</feature>
<dbReference type="KEGG" id="sroi:IAG44_35535"/>
<keyword evidence="5" id="KW-1185">Reference proteome</keyword>
<gene>
    <name evidence="4" type="ORF">IAG44_35535</name>
</gene>
<dbReference type="Proteomes" id="UP000516052">
    <property type="component" value="Chromosome"/>
</dbReference>
<dbReference type="EMBL" id="CP060828">
    <property type="protein sequence ID" value="QNP74247.1"/>
    <property type="molecule type" value="Genomic_DNA"/>
</dbReference>
<organism evidence="4 5">
    <name type="scientific">Streptomyces roseirectus</name>
    <dbReference type="NCBI Taxonomy" id="2768066"/>
    <lineage>
        <taxon>Bacteria</taxon>
        <taxon>Bacillati</taxon>
        <taxon>Actinomycetota</taxon>
        <taxon>Actinomycetes</taxon>
        <taxon>Kitasatosporales</taxon>
        <taxon>Streptomycetaceae</taxon>
        <taxon>Streptomyces</taxon>
    </lineage>
</organism>
<dbReference type="SUPFAM" id="SSF50370">
    <property type="entry name" value="Ricin B-like lectins"/>
    <property type="match status" value="1"/>
</dbReference>
<proteinExistence type="predicted"/>
<keyword evidence="2" id="KW-1133">Transmembrane helix</keyword>